<evidence type="ECO:0000259" key="7">
    <source>
        <dbReference type="PROSITE" id="PS50982"/>
    </source>
</evidence>
<dbReference type="AlphaFoldDB" id="A0AAV9A811"/>
<evidence type="ECO:0000256" key="3">
    <source>
        <dbReference type="ARBA" id="ARBA00023125"/>
    </source>
</evidence>
<keyword evidence="9" id="KW-1185">Reference proteome</keyword>
<dbReference type="InterPro" id="IPR038945">
    <property type="entry name" value="MBD13-like"/>
</dbReference>
<keyword evidence="5" id="KW-0539">Nucleus</keyword>
<feature type="compositionally biased region" description="Basic and acidic residues" evidence="6">
    <location>
        <begin position="292"/>
        <end position="319"/>
    </location>
</feature>
<evidence type="ECO:0000313" key="9">
    <source>
        <dbReference type="Proteomes" id="UP001179952"/>
    </source>
</evidence>
<feature type="region of interest" description="Disordered" evidence="6">
    <location>
        <begin position="181"/>
        <end position="236"/>
    </location>
</feature>
<evidence type="ECO:0000256" key="6">
    <source>
        <dbReference type="SAM" id="MobiDB-lite"/>
    </source>
</evidence>
<dbReference type="InterPro" id="IPR016177">
    <property type="entry name" value="DNA-bd_dom_sf"/>
</dbReference>
<dbReference type="InterPro" id="IPR001739">
    <property type="entry name" value="Methyl_CpG_DNA-bd"/>
</dbReference>
<dbReference type="Proteomes" id="UP001179952">
    <property type="component" value="Unassembled WGS sequence"/>
</dbReference>
<dbReference type="Gene3D" id="3.30.890.10">
    <property type="entry name" value="Methyl-cpg-binding Protein 2, Chain A"/>
    <property type="match status" value="2"/>
</dbReference>
<organism evidence="8 9">
    <name type="scientific">Acorus gramineus</name>
    <name type="common">Dwarf sweet flag</name>
    <dbReference type="NCBI Taxonomy" id="55184"/>
    <lineage>
        <taxon>Eukaryota</taxon>
        <taxon>Viridiplantae</taxon>
        <taxon>Streptophyta</taxon>
        <taxon>Embryophyta</taxon>
        <taxon>Tracheophyta</taxon>
        <taxon>Spermatophyta</taxon>
        <taxon>Magnoliopsida</taxon>
        <taxon>Liliopsida</taxon>
        <taxon>Acoraceae</taxon>
        <taxon>Acorus</taxon>
    </lineage>
</organism>
<dbReference type="PANTHER" id="PTHR34067">
    <property type="entry name" value="OS04G0193200 PROTEIN"/>
    <property type="match status" value="1"/>
</dbReference>
<evidence type="ECO:0000256" key="1">
    <source>
        <dbReference type="ARBA" id="ARBA00004123"/>
    </source>
</evidence>
<dbReference type="PANTHER" id="PTHR34067:SF20">
    <property type="entry name" value="OS08G0206700 PROTEIN"/>
    <property type="match status" value="1"/>
</dbReference>
<feature type="region of interest" description="Disordered" evidence="6">
    <location>
        <begin position="400"/>
        <end position="428"/>
    </location>
</feature>
<feature type="region of interest" description="Disordered" evidence="6">
    <location>
        <begin position="260"/>
        <end position="373"/>
    </location>
</feature>
<dbReference type="GO" id="GO:0005634">
    <property type="term" value="C:nucleus"/>
    <property type="evidence" value="ECO:0007669"/>
    <property type="project" value="UniProtKB-SubCell"/>
</dbReference>
<proteinExistence type="predicted"/>
<feature type="domain" description="MBD" evidence="7">
    <location>
        <begin position="1"/>
        <end position="69"/>
    </location>
</feature>
<accession>A0AAV9A811</accession>
<reference evidence="8" key="2">
    <citation type="submission" date="2023-06" db="EMBL/GenBank/DDBJ databases">
        <authorList>
            <person name="Ma L."/>
            <person name="Liu K.-W."/>
            <person name="Li Z."/>
            <person name="Hsiao Y.-Y."/>
            <person name="Qi Y."/>
            <person name="Fu T."/>
            <person name="Tang G."/>
            <person name="Zhang D."/>
            <person name="Sun W.-H."/>
            <person name="Liu D.-K."/>
            <person name="Li Y."/>
            <person name="Chen G.-Z."/>
            <person name="Liu X.-D."/>
            <person name="Liao X.-Y."/>
            <person name="Jiang Y.-T."/>
            <person name="Yu X."/>
            <person name="Hao Y."/>
            <person name="Huang J."/>
            <person name="Zhao X.-W."/>
            <person name="Ke S."/>
            <person name="Chen Y.-Y."/>
            <person name="Wu W.-L."/>
            <person name="Hsu J.-L."/>
            <person name="Lin Y.-F."/>
            <person name="Huang M.-D."/>
            <person name="Li C.-Y."/>
            <person name="Huang L."/>
            <person name="Wang Z.-W."/>
            <person name="Zhao X."/>
            <person name="Zhong W.-Y."/>
            <person name="Peng D.-H."/>
            <person name="Ahmad S."/>
            <person name="Lan S."/>
            <person name="Zhang J.-S."/>
            <person name="Tsai W.-C."/>
            <person name="Van De Peer Y."/>
            <person name="Liu Z.-J."/>
        </authorList>
    </citation>
    <scope>NUCLEOTIDE SEQUENCE</scope>
    <source>
        <strain evidence="8">SCP</strain>
        <tissue evidence="8">Leaves</tissue>
    </source>
</reference>
<feature type="compositionally biased region" description="Basic and acidic residues" evidence="6">
    <location>
        <begin position="326"/>
        <end position="347"/>
    </location>
</feature>
<protein>
    <recommendedName>
        <fullName evidence="7">MBD domain-containing protein</fullName>
    </recommendedName>
</protein>
<comment type="subcellular location">
    <subcellularLocation>
        <location evidence="1">Nucleus</location>
    </subcellularLocation>
</comment>
<sequence length="538" mass="59905">MVVEKKPEWLPNGWIVEVRRKSSGVKYKCYVNPVTRSRFYSKPQVLRHLSFGDLGIPSSECKKARVGIPSKNVISQFEHSPDGLPPGWIKEIKFRNHSQNPQRKDQYYIDPVKGYIFRSMKAVFHYLNTGKIDKHVCKPNQIENVNSVDNKLSRSAAVKRQKLRGTSASRCLLLDRGSNSSANLMEDNCEPPKEESCIPGSSNASYAQSKKLQKMEPTEVKPPDIANEDSCSLESKGSMDVMKETLSQSQVKQMMEPYNENQVDSASPSDGPSEKLPETIINEESFQMGGKKSLESAKEELSQPKLKHPVEEKLCEPFSKRSCSSNEKHLVIADEKLDPSSDIKEKPSSNGDIKQRQKRKAKDKTQIYGPRRASKRLAGLEADLQPDYGICDRALRKGSAQQTSQLKVAPPSEPTSSNLTLEKDENADPCIGVGDVPGSPISFPFGDSWPDPCIEFAFKTLTCATPPVLEDVSLIEDFFNQHLTYAQNPGSSNSPLVPPNMDNGFQKVNMYQVEMKEKRSISAGDITPPCFSGGKLNK</sequence>
<feature type="compositionally biased region" description="Basic and acidic residues" evidence="6">
    <location>
        <begin position="213"/>
        <end position="222"/>
    </location>
</feature>
<feature type="compositionally biased region" description="Polar residues" evidence="6">
    <location>
        <begin position="199"/>
        <end position="210"/>
    </location>
</feature>
<dbReference type="EMBL" id="JAUJYN010000011">
    <property type="protein sequence ID" value="KAK1260372.1"/>
    <property type="molecule type" value="Genomic_DNA"/>
</dbReference>
<feature type="domain" description="MBD" evidence="7">
    <location>
        <begin position="74"/>
        <end position="155"/>
    </location>
</feature>
<keyword evidence="3" id="KW-0238">DNA-binding</keyword>
<keyword evidence="2" id="KW-0805">Transcription regulation</keyword>
<evidence type="ECO:0000256" key="4">
    <source>
        <dbReference type="ARBA" id="ARBA00023163"/>
    </source>
</evidence>
<comment type="caution">
    <text evidence="8">The sequence shown here is derived from an EMBL/GenBank/DDBJ whole genome shotgun (WGS) entry which is preliminary data.</text>
</comment>
<evidence type="ECO:0000256" key="2">
    <source>
        <dbReference type="ARBA" id="ARBA00023015"/>
    </source>
</evidence>
<dbReference type="GO" id="GO:0003677">
    <property type="term" value="F:DNA binding"/>
    <property type="evidence" value="ECO:0007669"/>
    <property type="project" value="UniProtKB-KW"/>
</dbReference>
<evidence type="ECO:0000256" key="5">
    <source>
        <dbReference type="ARBA" id="ARBA00023242"/>
    </source>
</evidence>
<evidence type="ECO:0000313" key="8">
    <source>
        <dbReference type="EMBL" id="KAK1260372.1"/>
    </source>
</evidence>
<keyword evidence="4" id="KW-0804">Transcription</keyword>
<gene>
    <name evidence="8" type="ORF">QJS04_geneDACA001926</name>
</gene>
<dbReference type="SUPFAM" id="SSF54171">
    <property type="entry name" value="DNA-binding domain"/>
    <property type="match status" value="2"/>
</dbReference>
<feature type="compositionally biased region" description="Polar residues" evidence="6">
    <location>
        <begin position="260"/>
        <end position="270"/>
    </location>
</feature>
<name>A0AAV9A811_ACOGR</name>
<reference evidence="8" key="1">
    <citation type="journal article" date="2023" name="Nat. Commun.">
        <title>Diploid and tetraploid genomes of Acorus and the evolution of monocots.</title>
        <authorList>
            <person name="Ma L."/>
            <person name="Liu K.W."/>
            <person name="Li Z."/>
            <person name="Hsiao Y.Y."/>
            <person name="Qi Y."/>
            <person name="Fu T."/>
            <person name="Tang G.D."/>
            <person name="Zhang D."/>
            <person name="Sun W.H."/>
            <person name="Liu D.K."/>
            <person name="Li Y."/>
            <person name="Chen G.Z."/>
            <person name="Liu X.D."/>
            <person name="Liao X.Y."/>
            <person name="Jiang Y.T."/>
            <person name="Yu X."/>
            <person name="Hao Y."/>
            <person name="Huang J."/>
            <person name="Zhao X.W."/>
            <person name="Ke S."/>
            <person name="Chen Y.Y."/>
            <person name="Wu W.L."/>
            <person name="Hsu J.L."/>
            <person name="Lin Y.F."/>
            <person name="Huang M.D."/>
            <person name="Li C.Y."/>
            <person name="Huang L."/>
            <person name="Wang Z.W."/>
            <person name="Zhao X."/>
            <person name="Zhong W.Y."/>
            <person name="Peng D.H."/>
            <person name="Ahmad S."/>
            <person name="Lan S."/>
            <person name="Zhang J.S."/>
            <person name="Tsai W.C."/>
            <person name="Van de Peer Y."/>
            <person name="Liu Z.J."/>
        </authorList>
    </citation>
    <scope>NUCLEOTIDE SEQUENCE</scope>
    <source>
        <strain evidence="8">SCP</strain>
    </source>
</reference>
<dbReference type="Pfam" id="PF01429">
    <property type="entry name" value="MBD"/>
    <property type="match status" value="1"/>
</dbReference>
<dbReference type="PROSITE" id="PS50982">
    <property type="entry name" value="MBD"/>
    <property type="match status" value="2"/>
</dbReference>